<protein>
    <submittedName>
        <fullName evidence="2">Uncharacterized protein</fullName>
    </submittedName>
</protein>
<dbReference type="EMBL" id="KB445793">
    <property type="protein sequence ID" value="EMD40175.1"/>
    <property type="molecule type" value="Genomic_DNA"/>
</dbReference>
<evidence type="ECO:0000313" key="2">
    <source>
        <dbReference type="EMBL" id="EMD40175.1"/>
    </source>
</evidence>
<gene>
    <name evidence="2" type="ORF">CERSUDRAFT_112385</name>
</gene>
<proteinExistence type="predicted"/>
<dbReference type="Proteomes" id="UP000016930">
    <property type="component" value="Unassembled WGS sequence"/>
</dbReference>
<evidence type="ECO:0000256" key="1">
    <source>
        <dbReference type="SAM" id="MobiDB-lite"/>
    </source>
</evidence>
<name>M2R6D7_CERS8</name>
<evidence type="ECO:0000313" key="3">
    <source>
        <dbReference type="Proteomes" id="UP000016930"/>
    </source>
</evidence>
<dbReference type="AlphaFoldDB" id="M2R6D7"/>
<feature type="region of interest" description="Disordered" evidence="1">
    <location>
        <begin position="1"/>
        <end position="43"/>
    </location>
</feature>
<reference evidence="2 3" key="1">
    <citation type="journal article" date="2012" name="Proc. Natl. Acad. Sci. U.S.A.">
        <title>Comparative genomics of Ceriporiopsis subvermispora and Phanerochaete chrysosporium provide insight into selective ligninolysis.</title>
        <authorList>
            <person name="Fernandez-Fueyo E."/>
            <person name="Ruiz-Duenas F.J."/>
            <person name="Ferreira P."/>
            <person name="Floudas D."/>
            <person name="Hibbett D.S."/>
            <person name="Canessa P."/>
            <person name="Larrondo L.F."/>
            <person name="James T.Y."/>
            <person name="Seelenfreund D."/>
            <person name="Lobos S."/>
            <person name="Polanco R."/>
            <person name="Tello M."/>
            <person name="Honda Y."/>
            <person name="Watanabe T."/>
            <person name="Watanabe T."/>
            <person name="Ryu J.S."/>
            <person name="Kubicek C.P."/>
            <person name="Schmoll M."/>
            <person name="Gaskell J."/>
            <person name="Hammel K.E."/>
            <person name="St John F.J."/>
            <person name="Vanden Wymelenberg A."/>
            <person name="Sabat G."/>
            <person name="Splinter BonDurant S."/>
            <person name="Syed K."/>
            <person name="Yadav J.S."/>
            <person name="Doddapaneni H."/>
            <person name="Subramanian V."/>
            <person name="Lavin J.L."/>
            <person name="Oguiza J.A."/>
            <person name="Perez G."/>
            <person name="Pisabarro A.G."/>
            <person name="Ramirez L."/>
            <person name="Santoyo F."/>
            <person name="Master E."/>
            <person name="Coutinho P.M."/>
            <person name="Henrissat B."/>
            <person name="Lombard V."/>
            <person name="Magnuson J.K."/>
            <person name="Kuees U."/>
            <person name="Hori C."/>
            <person name="Igarashi K."/>
            <person name="Samejima M."/>
            <person name="Held B.W."/>
            <person name="Barry K.W."/>
            <person name="LaButti K.M."/>
            <person name="Lapidus A."/>
            <person name="Lindquist E.A."/>
            <person name="Lucas S.M."/>
            <person name="Riley R."/>
            <person name="Salamov A.A."/>
            <person name="Hoffmeister D."/>
            <person name="Schwenk D."/>
            <person name="Hadar Y."/>
            <person name="Yarden O."/>
            <person name="de Vries R.P."/>
            <person name="Wiebenga A."/>
            <person name="Stenlid J."/>
            <person name="Eastwood D."/>
            <person name="Grigoriev I.V."/>
            <person name="Berka R.M."/>
            <person name="Blanchette R.A."/>
            <person name="Kersten P."/>
            <person name="Martinez A.T."/>
            <person name="Vicuna R."/>
            <person name="Cullen D."/>
        </authorList>
    </citation>
    <scope>NUCLEOTIDE SEQUENCE [LARGE SCALE GENOMIC DNA]</scope>
    <source>
        <strain evidence="2 3">B</strain>
    </source>
</reference>
<sequence length="82" mass="9343">MMMLHSMQEAGYRDTSQQSHPPKRQVHPKVQPGHTSSAQIRRPCSAFYDARRLIIASSRPGKHKHQLVDQITVSRRAAAMRP</sequence>
<dbReference type="HOGENOM" id="CLU_2558092_0_0_1"/>
<accession>M2R6D7</accession>
<keyword evidence="3" id="KW-1185">Reference proteome</keyword>
<organism evidence="2 3">
    <name type="scientific">Ceriporiopsis subvermispora (strain B)</name>
    <name type="common">White-rot fungus</name>
    <name type="synonym">Gelatoporia subvermispora</name>
    <dbReference type="NCBI Taxonomy" id="914234"/>
    <lineage>
        <taxon>Eukaryota</taxon>
        <taxon>Fungi</taxon>
        <taxon>Dikarya</taxon>
        <taxon>Basidiomycota</taxon>
        <taxon>Agaricomycotina</taxon>
        <taxon>Agaricomycetes</taxon>
        <taxon>Polyporales</taxon>
        <taxon>Gelatoporiaceae</taxon>
        <taxon>Gelatoporia</taxon>
    </lineage>
</organism>